<evidence type="ECO:0000313" key="2">
    <source>
        <dbReference type="Proteomes" id="UP000000304"/>
    </source>
</evidence>
<proteinExistence type="predicted"/>
<name>B4R302_DROSI</name>
<keyword evidence="2" id="KW-1185">Reference proteome</keyword>
<organism evidence="1 2">
    <name type="scientific">Drosophila simulans</name>
    <name type="common">Fruit fly</name>
    <dbReference type="NCBI Taxonomy" id="7240"/>
    <lineage>
        <taxon>Eukaryota</taxon>
        <taxon>Metazoa</taxon>
        <taxon>Ecdysozoa</taxon>
        <taxon>Arthropoda</taxon>
        <taxon>Hexapoda</taxon>
        <taxon>Insecta</taxon>
        <taxon>Pterygota</taxon>
        <taxon>Neoptera</taxon>
        <taxon>Endopterygota</taxon>
        <taxon>Diptera</taxon>
        <taxon>Brachycera</taxon>
        <taxon>Muscomorpha</taxon>
        <taxon>Ephydroidea</taxon>
        <taxon>Drosophilidae</taxon>
        <taxon>Drosophila</taxon>
        <taxon>Sophophora</taxon>
    </lineage>
</organism>
<gene>
    <name evidence="1" type="primary">Dsim\GD16566</name>
    <name evidence="1" type="ORF">Dsim_GD16566</name>
</gene>
<evidence type="ECO:0000313" key="1">
    <source>
        <dbReference type="EMBL" id="EDX16856.1"/>
    </source>
</evidence>
<sequence length="157" mass="17187">MPKHRNLFDEQLAANLNPISRRGGSRAGVAAAQVPQEPSVRLYRTTPPPPPPMLHCPWPVRVGGSGKDKASADHANPRAAVSRISGGKVEEWMAGWLDGWLELQLQSALRLVCYYNYNSLLPRPPLFVESLPILRGLSDVFCGHCNALKRILDGIGS</sequence>
<accession>B4R302</accession>
<protein>
    <submittedName>
        <fullName evidence="1">GD16566</fullName>
    </submittedName>
</protein>
<dbReference type="HOGENOM" id="CLU_1679807_0_0_1"/>
<dbReference type="Proteomes" id="UP000000304">
    <property type="component" value="Chromosome X"/>
</dbReference>
<dbReference type="EMBL" id="CM000366">
    <property type="protein sequence ID" value="EDX16856.1"/>
    <property type="molecule type" value="Genomic_DNA"/>
</dbReference>
<reference evidence="1 2" key="1">
    <citation type="journal article" date="2007" name="Nature">
        <title>Evolution of genes and genomes on the Drosophila phylogeny.</title>
        <authorList>
            <consortium name="Drosophila 12 Genomes Consortium"/>
            <person name="Clark A.G."/>
            <person name="Eisen M.B."/>
            <person name="Smith D.R."/>
            <person name="Bergman C.M."/>
            <person name="Oliver B."/>
            <person name="Markow T.A."/>
            <person name="Kaufman T.C."/>
            <person name="Kellis M."/>
            <person name="Gelbart W."/>
            <person name="Iyer V.N."/>
            <person name="Pollard D.A."/>
            <person name="Sackton T.B."/>
            <person name="Larracuente A.M."/>
            <person name="Singh N.D."/>
            <person name="Abad J.P."/>
            <person name="Abt D.N."/>
            <person name="Adryan B."/>
            <person name="Aguade M."/>
            <person name="Akashi H."/>
            <person name="Anderson W.W."/>
            <person name="Aquadro C.F."/>
            <person name="Ardell D.H."/>
            <person name="Arguello R."/>
            <person name="Artieri C.G."/>
            <person name="Barbash D.A."/>
            <person name="Barker D."/>
            <person name="Barsanti P."/>
            <person name="Batterham P."/>
            <person name="Batzoglou S."/>
            <person name="Begun D."/>
            <person name="Bhutkar A."/>
            <person name="Blanco E."/>
            <person name="Bosak S.A."/>
            <person name="Bradley R.K."/>
            <person name="Brand A.D."/>
            <person name="Brent M.R."/>
            <person name="Brooks A.N."/>
            <person name="Brown R.H."/>
            <person name="Butlin R.K."/>
            <person name="Caggese C."/>
            <person name="Calvi B.R."/>
            <person name="Bernardo de Carvalho A."/>
            <person name="Caspi A."/>
            <person name="Castrezana S."/>
            <person name="Celniker S.E."/>
            <person name="Chang J.L."/>
            <person name="Chapple C."/>
            <person name="Chatterji S."/>
            <person name="Chinwalla A."/>
            <person name="Civetta A."/>
            <person name="Clifton S.W."/>
            <person name="Comeron J.M."/>
            <person name="Costello J.C."/>
            <person name="Coyne J.A."/>
            <person name="Daub J."/>
            <person name="David R.G."/>
            <person name="Delcher A.L."/>
            <person name="Delehaunty K."/>
            <person name="Do C.B."/>
            <person name="Ebling H."/>
            <person name="Edwards K."/>
            <person name="Eickbush T."/>
            <person name="Evans J.D."/>
            <person name="Filipski A."/>
            <person name="Findeiss S."/>
            <person name="Freyhult E."/>
            <person name="Fulton L."/>
            <person name="Fulton R."/>
            <person name="Garcia A.C."/>
            <person name="Gardiner A."/>
            <person name="Garfield D.A."/>
            <person name="Garvin B.E."/>
            <person name="Gibson G."/>
            <person name="Gilbert D."/>
            <person name="Gnerre S."/>
            <person name="Godfrey J."/>
            <person name="Good R."/>
            <person name="Gotea V."/>
            <person name="Gravely B."/>
            <person name="Greenberg A.J."/>
            <person name="Griffiths-Jones S."/>
            <person name="Gross S."/>
            <person name="Guigo R."/>
            <person name="Gustafson E.A."/>
            <person name="Haerty W."/>
            <person name="Hahn M.W."/>
            <person name="Halligan D.L."/>
            <person name="Halpern A.L."/>
            <person name="Halter G.M."/>
            <person name="Han M.V."/>
            <person name="Heger A."/>
            <person name="Hillier L."/>
            <person name="Hinrichs A.S."/>
            <person name="Holmes I."/>
            <person name="Hoskins R.A."/>
            <person name="Hubisz M.J."/>
            <person name="Hultmark D."/>
            <person name="Huntley M.A."/>
            <person name="Jaffe D.B."/>
            <person name="Jagadeeshan S."/>
            <person name="Jeck W.R."/>
            <person name="Johnson J."/>
            <person name="Jones C.D."/>
            <person name="Jordan W.C."/>
            <person name="Karpen G.H."/>
            <person name="Kataoka E."/>
            <person name="Keightley P.D."/>
            <person name="Kheradpour P."/>
            <person name="Kirkness E.F."/>
            <person name="Koerich L.B."/>
            <person name="Kristiansen K."/>
            <person name="Kudrna D."/>
            <person name="Kulathinal R.J."/>
            <person name="Kumar S."/>
            <person name="Kwok R."/>
            <person name="Lander E."/>
            <person name="Langley C.H."/>
            <person name="Lapoint R."/>
            <person name="Lazzaro B.P."/>
            <person name="Lee S.J."/>
            <person name="Levesque L."/>
            <person name="Li R."/>
            <person name="Lin C.F."/>
            <person name="Lin M.F."/>
            <person name="Lindblad-Toh K."/>
            <person name="Llopart A."/>
            <person name="Long M."/>
            <person name="Low L."/>
            <person name="Lozovsky E."/>
            <person name="Lu J."/>
            <person name="Luo M."/>
            <person name="Machado C.A."/>
            <person name="Makalowski W."/>
            <person name="Marzo M."/>
            <person name="Matsuda M."/>
            <person name="Matzkin L."/>
            <person name="McAllister B."/>
            <person name="McBride C.S."/>
            <person name="McKernan B."/>
            <person name="McKernan K."/>
            <person name="Mendez-Lago M."/>
            <person name="Minx P."/>
            <person name="Mollenhauer M.U."/>
            <person name="Montooth K."/>
            <person name="Mount S.M."/>
            <person name="Mu X."/>
            <person name="Myers E."/>
            <person name="Negre B."/>
            <person name="Newfeld S."/>
            <person name="Nielsen R."/>
            <person name="Noor M.A."/>
            <person name="O'Grady P."/>
            <person name="Pachter L."/>
            <person name="Papaceit M."/>
            <person name="Parisi M.J."/>
            <person name="Parisi M."/>
            <person name="Parts L."/>
            <person name="Pedersen J.S."/>
            <person name="Pesole G."/>
            <person name="Phillippy A.M."/>
            <person name="Ponting C.P."/>
            <person name="Pop M."/>
            <person name="Porcelli D."/>
            <person name="Powell J.R."/>
            <person name="Prohaska S."/>
            <person name="Pruitt K."/>
            <person name="Puig M."/>
            <person name="Quesneville H."/>
            <person name="Ram K.R."/>
            <person name="Rand D."/>
            <person name="Rasmussen M.D."/>
            <person name="Reed L.K."/>
            <person name="Reenan R."/>
            <person name="Reily A."/>
            <person name="Remington K.A."/>
            <person name="Rieger T.T."/>
            <person name="Ritchie M.G."/>
            <person name="Robin C."/>
            <person name="Rogers Y.H."/>
            <person name="Rohde C."/>
            <person name="Rozas J."/>
            <person name="Rubenfield M.J."/>
            <person name="Ruiz A."/>
            <person name="Russo S."/>
            <person name="Salzberg S.L."/>
            <person name="Sanchez-Gracia A."/>
            <person name="Saranga D.J."/>
            <person name="Sato H."/>
            <person name="Schaeffer S.W."/>
            <person name="Schatz M.C."/>
            <person name="Schlenke T."/>
            <person name="Schwartz R."/>
            <person name="Segarra C."/>
            <person name="Singh R.S."/>
            <person name="Sirot L."/>
            <person name="Sirota M."/>
            <person name="Sisneros N.B."/>
            <person name="Smith C.D."/>
            <person name="Smith T.F."/>
            <person name="Spieth J."/>
            <person name="Stage D.E."/>
            <person name="Stark A."/>
            <person name="Stephan W."/>
            <person name="Strausberg R.L."/>
            <person name="Strempel S."/>
            <person name="Sturgill D."/>
            <person name="Sutton G."/>
            <person name="Sutton G.G."/>
            <person name="Tao W."/>
            <person name="Teichmann S."/>
            <person name="Tobari Y.N."/>
            <person name="Tomimura Y."/>
            <person name="Tsolas J.M."/>
            <person name="Valente V.L."/>
            <person name="Venter E."/>
            <person name="Venter J.C."/>
            <person name="Vicario S."/>
            <person name="Vieira F.G."/>
            <person name="Vilella A.J."/>
            <person name="Villasante A."/>
            <person name="Walenz B."/>
            <person name="Wang J."/>
            <person name="Wasserman M."/>
            <person name="Watts T."/>
            <person name="Wilson D."/>
            <person name="Wilson R.K."/>
            <person name="Wing R.A."/>
            <person name="Wolfner M.F."/>
            <person name="Wong A."/>
            <person name="Wong G.K."/>
            <person name="Wu C.I."/>
            <person name="Wu G."/>
            <person name="Yamamoto D."/>
            <person name="Yang H.P."/>
            <person name="Yang S.P."/>
            <person name="Yorke J.A."/>
            <person name="Yoshida K."/>
            <person name="Zdobnov E."/>
            <person name="Zhang P."/>
            <person name="Zhang Y."/>
            <person name="Zimin A.V."/>
            <person name="Baldwin J."/>
            <person name="Abdouelleil A."/>
            <person name="Abdulkadir J."/>
            <person name="Abebe A."/>
            <person name="Abera B."/>
            <person name="Abreu J."/>
            <person name="Acer S.C."/>
            <person name="Aftuck L."/>
            <person name="Alexander A."/>
            <person name="An P."/>
            <person name="Anderson E."/>
            <person name="Anderson S."/>
            <person name="Arachi H."/>
            <person name="Azer M."/>
            <person name="Bachantsang P."/>
            <person name="Barry A."/>
            <person name="Bayul T."/>
            <person name="Berlin A."/>
            <person name="Bessette D."/>
            <person name="Bloom T."/>
            <person name="Blye J."/>
            <person name="Boguslavskiy L."/>
            <person name="Bonnet C."/>
            <person name="Boukhgalter B."/>
            <person name="Bourzgui I."/>
            <person name="Brown A."/>
            <person name="Cahill P."/>
            <person name="Channer S."/>
            <person name="Cheshatsang Y."/>
            <person name="Chuda L."/>
            <person name="Citroen M."/>
            <person name="Collymore A."/>
            <person name="Cooke P."/>
            <person name="Costello M."/>
            <person name="D'Aco K."/>
            <person name="Daza R."/>
            <person name="De Haan G."/>
            <person name="DeGray S."/>
            <person name="DeMaso C."/>
            <person name="Dhargay N."/>
            <person name="Dooley K."/>
            <person name="Dooley E."/>
            <person name="Doricent M."/>
            <person name="Dorje P."/>
            <person name="Dorjee K."/>
            <person name="Dupes A."/>
            <person name="Elong R."/>
            <person name="Falk J."/>
            <person name="Farina A."/>
            <person name="Faro S."/>
            <person name="Ferguson D."/>
            <person name="Fisher S."/>
            <person name="Foley C.D."/>
            <person name="Franke A."/>
            <person name="Friedrich D."/>
            <person name="Gadbois L."/>
            <person name="Gearin G."/>
            <person name="Gearin C.R."/>
            <person name="Giannoukos G."/>
            <person name="Goode T."/>
            <person name="Graham J."/>
            <person name="Grandbois E."/>
            <person name="Grewal S."/>
            <person name="Gyaltsen K."/>
            <person name="Hafez N."/>
            <person name="Hagos B."/>
            <person name="Hall J."/>
            <person name="Henson C."/>
            <person name="Hollinger A."/>
            <person name="Honan T."/>
            <person name="Huard M.D."/>
            <person name="Hughes L."/>
            <person name="Hurhula B."/>
            <person name="Husby M.E."/>
            <person name="Kamat A."/>
            <person name="Kanga B."/>
            <person name="Kashin S."/>
            <person name="Khazanovich D."/>
            <person name="Kisner P."/>
            <person name="Lance K."/>
            <person name="Lara M."/>
            <person name="Lee W."/>
            <person name="Lennon N."/>
            <person name="Letendre F."/>
            <person name="LeVine R."/>
            <person name="Lipovsky A."/>
            <person name="Liu X."/>
            <person name="Liu J."/>
            <person name="Liu S."/>
            <person name="Lokyitsang T."/>
            <person name="Lokyitsang Y."/>
            <person name="Lubonja R."/>
            <person name="Lui A."/>
            <person name="MacDonald P."/>
            <person name="Magnisalis V."/>
            <person name="Maru K."/>
            <person name="Matthews C."/>
            <person name="McCusker W."/>
            <person name="McDonough S."/>
            <person name="Mehta T."/>
            <person name="Meldrim J."/>
            <person name="Meneus L."/>
            <person name="Mihai O."/>
            <person name="Mihalev A."/>
            <person name="Mihova T."/>
            <person name="Mittelman R."/>
            <person name="Mlenga V."/>
            <person name="Montmayeur A."/>
            <person name="Mulrain L."/>
            <person name="Navidi A."/>
            <person name="Naylor J."/>
            <person name="Negash T."/>
            <person name="Nguyen T."/>
            <person name="Nguyen N."/>
            <person name="Nicol R."/>
            <person name="Norbu C."/>
            <person name="Norbu N."/>
            <person name="Novod N."/>
            <person name="O'Neill B."/>
            <person name="Osman S."/>
            <person name="Markiewicz E."/>
            <person name="Oyono O.L."/>
            <person name="Patti C."/>
            <person name="Phunkhang P."/>
            <person name="Pierre F."/>
            <person name="Priest M."/>
            <person name="Raghuraman S."/>
            <person name="Rege F."/>
            <person name="Reyes R."/>
            <person name="Rise C."/>
            <person name="Rogov P."/>
            <person name="Ross K."/>
            <person name="Ryan E."/>
            <person name="Settipalli S."/>
            <person name="Shea T."/>
            <person name="Sherpa N."/>
            <person name="Shi L."/>
            <person name="Shih D."/>
            <person name="Sparrow T."/>
            <person name="Spaulding J."/>
            <person name="Stalker J."/>
            <person name="Stange-Thomann N."/>
            <person name="Stavropoulos S."/>
            <person name="Stone C."/>
            <person name="Strader C."/>
            <person name="Tesfaye S."/>
            <person name="Thomson T."/>
            <person name="Thoulutsang Y."/>
            <person name="Thoulutsang D."/>
            <person name="Topham K."/>
            <person name="Topping I."/>
            <person name="Tsamla T."/>
            <person name="Vassiliev H."/>
            <person name="Vo A."/>
            <person name="Wangchuk T."/>
            <person name="Wangdi T."/>
            <person name="Weiand M."/>
            <person name="Wilkinson J."/>
            <person name="Wilson A."/>
            <person name="Yadav S."/>
            <person name="Young G."/>
            <person name="Yu Q."/>
            <person name="Zembek L."/>
            <person name="Zhong D."/>
            <person name="Zimmer A."/>
            <person name="Zwirko Z."/>
            <person name="Jaffe D.B."/>
            <person name="Alvarez P."/>
            <person name="Brockman W."/>
            <person name="Butler J."/>
            <person name="Chin C."/>
            <person name="Gnerre S."/>
            <person name="Grabherr M."/>
            <person name="Kleber M."/>
            <person name="Mauceli E."/>
            <person name="MacCallum I."/>
        </authorList>
    </citation>
    <scope>NUCLEOTIDE SEQUENCE [LARGE SCALE GENOMIC DNA]</scope>
    <source>
        <strain evidence="2">white501</strain>
    </source>
</reference>
<dbReference type="AlphaFoldDB" id="B4R302"/>